<dbReference type="GO" id="GO:0005886">
    <property type="term" value="C:plasma membrane"/>
    <property type="evidence" value="ECO:0007669"/>
    <property type="project" value="TreeGrafter"/>
</dbReference>
<dbReference type="InterPro" id="IPR003848">
    <property type="entry name" value="DUF218"/>
</dbReference>
<protein>
    <submittedName>
        <fullName evidence="2">YdcF family protein</fullName>
    </submittedName>
</protein>
<organism evidence="2 3">
    <name type="scientific">Antribacter soli</name>
    <dbReference type="NCBI Taxonomy" id="2910976"/>
    <lineage>
        <taxon>Bacteria</taxon>
        <taxon>Bacillati</taxon>
        <taxon>Actinomycetota</taxon>
        <taxon>Actinomycetes</taxon>
        <taxon>Micrococcales</taxon>
        <taxon>Promicromonosporaceae</taxon>
        <taxon>Antribacter</taxon>
    </lineage>
</organism>
<comment type="caution">
    <text evidence="2">The sequence shown here is derived from an EMBL/GenBank/DDBJ whole genome shotgun (WGS) entry which is preliminary data.</text>
</comment>
<evidence type="ECO:0000313" key="3">
    <source>
        <dbReference type="Proteomes" id="UP001165405"/>
    </source>
</evidence>
<dbReference type="PANTHER" id="PTHR30336:SF6">
    <property type="entry name" value="INTEGRAL MEMBRANE PROTEIN"/>
    <property type="match status" value="1"/>
</dbReference>
<accession>A0AA41QFV5</accession>
<dbReference type="PANTHER" id="PTHR30336">
    <property type="entry name" value="INNER MEMBRANE PROTEIN, PROBABLE PERMEASE"/>
    <property type="match status" value="1"/>
</dbReference>
<evidence type="ECO:0000313" key="2">
    <source>
        <dbReference type="EMBL" id="MCF4122704.1"/>
    </source>
</evidence>
<dbReference type="Proteomes" id="UP001165405">
    <property type="component" value="Unassembled WGS sequence"/>
</dbReference>
<dbReference type="InterPro" id="IPR051599">
    <property type="entry name" value="Cell_Envelope_Assoc"/>
</dbReference>
<dbReference type="CDD" id="cd06259">
    <property type="entry name" value="YdcF-like"/>
    <property type="match status" value="1"/>
</dbReference>
<dbReference type="AlphaFoldDB" id="A0AA41QFV5"/>
<dbReference type="Pfam" id="PF02698">
    <property type="entry name" value="DUF218"/>
    <property type="match status" value="1"/>
</dbReference>
<reference evidence="2" key="1">
    <citation type="submission" date="2022-01" db="EMBL/GenBank/DDBJ databases">
        <title>Antribacter sp. nov., isolated from Guizhou of China.</title>
        <authorList>
            <person name="Chengliang C."/>
            <person name="Ya Z."/>
        </authorList>
    </citation>
    <scope>NUCLEOTIDE SEQUENCE</scope>
    <source>
        <strain evidence="2">KLBMP 9083</strain>
    </source>
</reference>
<keyword evidence="3" id="KW-1185">Reference proteome</keyword>
<feature type="domain" description="DUF218" evidence="1">
    <location>
        <begin position="47"/>
        <end position="173"/>
    </location>
</feature>
<gene>
    <name evidence="2" type="ORF">L1785_17125</name>
</gene>
<dbReference type="EMBL" id="JAKGSG010000046">
    <property type="protein sequence ID" value="MCF4122704.1"/>
    <property type="molecule type" value="Genomic_DNA"/>
</dbReference>
<sequence>MDLTRVRTPALITAGALTLAFVVPVTWVQAVGQARVRARVADVEKVDAIVVLGAGLRPDGTPSTFLRRRVDAAAELYASGVAQTVILSGDAHTRSDGTTYDEPASMRDHIVGLGVPEAALVLDREGFDTTATCRRAVSVYGATTAVVVTQDYHLRRTLYSCAEAGLDAVGVGVGARSERLLHWAWWHVRELPASWKAAARKVIGA</sequence>
<dbReference type="RefSeq" id="WP_236090500.1">
    <property type="nucleotide sequence ID" value="NZ_JAKGSG010000046.1"/>
</dbReference>
<proteinExistence type="predicted"/>
<name>A0AA41QFV5_9MICO</name>
<evidence type="ECO:0000259" key="1">
    <source>
        <dbReference type="Pfam" id="PF02698"/>
    </source>
</evidence>